<feature type="chain" id="PRO_5046418762" evidence="1">
    <location>
        <begin position="28"/>
        <end position="241"/>
    </location>
</feature>
<keyword evidence="1" id="KW-0732">Signal</keyword>
<protein>
    <submittedName>
        <fullName evidence="2">Uncharacterized protein</fullName>
    </submittedName>
</protein>
<evidence type="ECO:0000256" key="1">
    <source>
        <dbReference type="SAM" id="SignalP"/>
    </source>
</evidence>
<evidence type="ECO:0000313" key="2">
    <source>
        <dbReference type="EMBL" id="KAJ3996453.1"/>
    </source>
</evidence>
<gene>
    <name evidence="2" type="ORF">F5050DRAFT_113401</name>
</gene>
<keyword evidence="3" id="KW-1185">Reference proteome</keyword>
<dbReference type="EMBL" id="MU790613">
    <property type="protein sequence ID" value="KAJ3996453.1"/>
    <property type="molecule type" value="Genomic_DNA"/>
</dbReference>
<reference evidence="2" key="1">
    <citation type="submission" date="2022-08" db="EMBL/GenBank/DDBJ databases">
        <authorList>
            <consortium name="DOE Joint Genome Institute"/>
            <person name="Min B."/>
            <person name="Riley R."/>
            <person name="Sierra-Patev S."/>
            <person name="Naranjo-Ortiz M."/>
            <person name="Looney B."/>
            <person name="Konkel Z."/>
            <person name="Slot J.C."/>
            <person name="Sakamoto Y."/>
            <person name="Steenwyk J.L."/>
            <person name="Rokas A."/>
            <person name="Carro J."/>
            <person name="Camarero S."/>
            <person name="Ferreira P."/>
            <person name="Molpeceres G."/>
            <person name="Ruiz-Duenas F.J."/>
            <person name="Serrano A."/>
            <person name="Henrissat B."/>
            <person name="Drula E."/>
            <person name="Hughes K.W."/>
            <person name="Mata J.L."/>
            <person name="Ishikawa N.K."/>
            <person name="Vargas-Isla R."/>
            <person name="Ushijima S."/>
            <person name="Smith C.A."/>
            <person name="Ahrendt S."/>
            <person name="Andreopoulos W."/>
            <person name="He G."/>
            <person name="Labutti K."/>
            <person name="Lipzen A."/>
            <person name="Ng V."/>
            <person name="Sandor L."/>
            <person name="Barry K."/>
            <person name="Martinez A.T."/>
            <person name="Xiao Y."/>
            <person name="Gibbons J.G."/>
            <person name="Terashima K."/>
            <person name="Hibbett D.S."/>
            <person name="Grigoriev I.V."/>
        </authorList>
    </citation>
    <scope>NUCLEOTIDE SEQUENCE</scope>
    <source>
        <strain evidence="2">TFB10827</strain>
    </source>
</reference>
<comment type="caution">
    <text evidence="2">The sequence shown here is derived from an EMBL/GenBank/DDBJ whole genome shotgun (WGS) entry which is preliminary data.</text>
</comment>
<feature type="signal peptide" evidence="1">
    <location>
        <begin position="1"/>
        <end position="27"/>
    </location>
</feature>
<sequence length="241" mass="27328">MLPRLSSHRIVCACLFLVTSLLVTVVASPLIAMTDQLERQTLTKRNRSKKVIRIGFQKPRSDTYETTNQISPKDYRVLQLTIFFGGAGLRPRIVTHEDNDTPQLQIQTVGAPRFSGRGGRLKSGLMMDIGPNSAQLECDFYWGGDKEQAFDIMSDVERLKAETNKLLQLAREGVQAGDEFKQVHDIKDDLDYVNTCLVFLTLLHNMVGVPMVNAEQLGHWHDLYSQISRERGVDVSNFRYK</sequence>
<proteinExistence type="predicted"/>
<accession>A0ABQ8QDB4</accession>
<organism evidence="2 3">
    <name type="scientific">Lentinula boryana</name>
    <dbReference type="NCBI Taxonomy" id="40481"/>
    <lineage>
        <taxon>Eukaryota</taxon>
        <taxon>Fungi</taxon>
        <taxon>Dikarya</taxon>
        <taxon>Basidiomycota</taxon>
        <taxon>Agaricomycotina</taxon>
        <taxon>Agaricomycetes</taxon>
        <taxon>Agaricomycetidae</taxon>
        <taxon>Agaricales</taxon>
        <taxon>Marasmiineae</taxon>
        <taxon>Omphalotaceae</taxon>
        <taxon>Lentinula</taxon>
    </lineage>
</organism>
<name>A0ABQ8QDB4_9AGAR</name>
<evidence type="ECO:0000313" key="3">
    <source>
        <dbReference type="Proteomes" id="UP001163828"/>
    </source>
</evidence>
<dbReference type="Proteomes" id="UP001163828">
    <property type="component" value="Unassembled WGS sequence"/>
</dbReference>